<keyword evidence="4" id="KW-1185">Reference proteome</keyword>
<protein>
    <submittedName>
        <fullName evidence="3">DUF87 domain-containing protein</fullName>
    </submittedName>
</protein>
<dbReference type="PANTHER" id="PTHR30121">
    <property type="entry name" value="UNCHARACTERIZED PROTEIN YJGR-RELATED"/>
    <property type="match status" value="1"/>
</dbReference>
<feature type="compositionally biased region" description="Basic and acidic residues" evidence="1">
    <location>
        <begin position="475"/>
        <end position="503"/>
    </location>
</feature>
<dbReference type="InterPro" id="IPR027417">
    <property type="entry name" value="P-loop_NTPase"/>
</dbReference>
<evidence type="ECO:0000259" key="2">
    <source>
        <dbReference type="SMART" id="SM00382"/>
    </source>
</evidence>
<reference evidence="3 4" key="1">
    <citation type="submission" date="2022-06" db="EMBL/GenBank/DDBJ databases">
        <title>Actinoplanes abujensis sp. nov., isolated from Nigerian arid soil.</title>
        <authorList>
            <person name="Ding P."/>
        </authorList>
    </citation>
    <scope>NUCLEOTIDE SEQUENCE [LARGE SCALE GENOMIC DNA]</scope>
    <source>
        <strain evidence="4">TRM88002</strain>
    </source>
</reference>
<name>A0ABT0Y7Y9_9ACTN</name>
<feature type="region of interest" description="Disordered" evidence="1">
    <location>
        <begin position="464"/>
        <end position="503"/>
    </location>
</feature>
<dbReference type="Proteomes" id="UP001523216">
    <property type="component" value="Unassembled WGS sequence"/>
</dbReference>
<accession>A0ABT0Y7Y9</accession>
<dbReference type="InterPro" id="IPR002789">
    <property type="entry name" value="HerA_central"/>
</dbReference>
<proteinExistence type="predicted"/>
<evidence type="ECO:0000313" key="3">
    <source>
        <dbReference type="EMBL" id="MCM4082162.1"/>
    </source>
</evidence>
<dbReference type="InterPro" id="IPR051162">
    <property type="entry name" value="T4SS_component"/>
</dbReference>
<dbReference type="InterPro" id="IPR003593">
    <property type="entry name" value="AAA+_ATPase"/>
</dbReference>
<dbReference type="SUPFAM" id="SSF52540">
    <property type="entry name" value="P-loop containing nucleoside triphosphate hydrolases"/>
    <property type="match status" value="2"/>
</dbReference>
<gene>
    <name evidence="3" type="ORF">LXN57_31805</name>
</gene>
<sequence length="1039" mass="114202">MTEEERAALAALRFSWAQAADDVWRPSPFHVDGLHPAIVRDVLDSLAEAGFSPDTNPIGLVLEGRHGSGKTHLLGWVREQVQQQGGYFFLIGLLDGRAFWDGMLVFLLSGLTRPVPGSESQLRLLLRRLSSKIGAPRLARRAVMGETELTREALDQFAEGLSAYDSFVAHECRDTLRALALRASDDEDQQDVADSYFDGEPITESLRAWGIRRRHQPQDVVREISWLLALTGPSVIAFDQIDTAIAQLAVREDLAQQASEAQKAEPLINIASGLTDLREVTRRTVTVVATLTSTWEQIESRATASFADRFRRCPSLQGIRTVEIARQIIEKRFASRYADTGFKPPYPTWPVRPEALIEAINYTPRRLLVVIDRHVRACLIADEVRELVRLDEAPAESREVAPSVTAPVAPDEALARIEARYEQLKRDADVTSPLEHDTEDSLFPALLSAGLHAWIVERGDRGAAFSVDPPPSAKPDLHARLRRDLDERTEEERENSLDQTRTEDQMHWSFRAISDTHHGNAVLNRIRRARTAAGLNPEVAKRKLFLIRNGEYSSSARTQEILADVRRDGGVTLSIDDEDLRVLAALRDLREENPAELHAWLVKYRPTGQLSLFKEALAEAVADEQITPRREERAGFTAGMSGDQNSVPLSLEALRKHAAIFAASGSGKTVLIRRLIEECALLGVSSIVLDPNNDLARLGDEWPTAPDRWSVQDLERAHDYHAGTEVVVWTPRREAGRPLSFQPLPDFAAVLDEPDEFSEAVESAVAALAPRANLIGRTTRAQLGIAVLRKAVEYYGRRGGGSMDGLVDILADLPDGVSQLRQADKIAADVAQALRAAMDNDPMFGGGGTPVDPGVLLTPSPGKRARVSVISLIGLRANEARQSFVNQLQMSLFAWVKKNPARDRPLLGLLVMDEAQDFAPSGAMTACTQSTLALASQARKYGLGLLFATQAPKGLHNRIPGNAATHFFGRITAPVQIDAAREMAKAKGGDVPDVGALTSGEFYIALEGSPPEKIRTPMCLSFHPASPLTDEEVLVRALR</sequence>
<evidence type="ECO:0000256" key="1">
    <source>
        <dbReference type="SAM" id="MobiDB-lite"/>
    </source>
</evidence>
<dbReference type="EMBL" id="JAMQOL010000046">
    <property type="protein sequence ID" value="MCM4082162.1"/>
    <property type="molecule type" value="Genomic_DNA"/>
</dbReference>
<comment type="caution">
    <text evidence="3">The sequence shown here is derived from an EMBL/GenBank/DDBJ whole genome shotgun (WGS) entry which is preliminary data.</text>
</comment>
<dbReference type="RefSeq" id="WP_251801876.1">
    <property type="nucleotide sequence ID" value="NZ_JAMQOL010000046.1"/>
</dbReference>
<feature type="domain" description="AAA+ ATPase" evidence="2">
    <location>
        <begin position="654"/>
        <end position="978"/>
    </location>
</feature>
<dbReference type="PANTHER" id="PTHR30121:SF6">
    <property type="entry name" value="SLR6007 PROTEIN"/>
    <property type="match status" value="1"/>
</dbReference>
<dbReference type="SMART" id="SM00382">
    <property type="entry name" value="AAA"/>
    <property type="match status" value="1"/>
</dbReference>
<evidence type="ECO:0000313" key="4">
    <source>
        <dbReference type="Proteomes" id="UP001523216"/>
    </source>
</evidence>
<dbReference type="Gene3D" id="3.40.50.300">
    <property type="entry name" value="P-loop containing nucleotide triphosphate hydrolases"/>
    <property type="match status" value="2"/>
</dbReference>
<dbReference type="Pfam" id="PF01935">
    <property type="entry name" value="DUF87"/>
    <property type="match status" value="1"/>
</dbReference>
<organism evidence="3 4">
    <name type="scientific">Paractinoplanes hotanensis</name>
    <dbReference type="NCBI Taxonomy" id="2906497"/>
    <lineage>
        <taxon>Bacteria</taxon>
        <taxon>Bacillati</taxon>
        <taxon>Actinomycetota</taxon>
        <taxon>Actinomycetes</taxon>
        <taxon>Micromonosporales</taxon>
        <taxon>Micromonosporaceae</taxon>
        <taxon>Paractinoplanes</taxon>
    </lineage>
</organism>